<dbReference type="PANTHER" id="PTHR11142">
    <property type="entry name" value="PSEUDOURIDYLATE SYNTHASE"/>
    <property type="match status" value="1"/>
</dbReference>
<comment type="caution">
    <text evidence="9">The sequence shown here is derived from an EMBL/GenBank/DDBJ whole genome shotgun (WGS) entry which is preliminary data.</text>
</comment>
<evidence type="ECO:0000256" key="2">
    <source>
        <dbReference type="ARBA" id="ARBA00022694"/>
    </source>
</evidence>
<dbReference type="HAMAP" id="MF_00171">
    <property type="entry name" value="TruA"/>
    <property type="match status" value="1"/>
</dbReference>
<dbReference type="Pfam" id="PF01416">
    <property type="entry name" value="PseudoU_synth_1"/>
    <property type="match status" value="2"/>
</dbReference>
<comment type="caution">
    <text evidence="4">Lacks conserved residue(s) required for the propagation of feature annotation.</text>
</comment>
<keyword evidence="2 4" id="KW-0819">tRNA processing</keyword>
<comment type="similarity">
    <text evidence="1 4 7">Belongs to the tRNA pseudouridine synthase TruA family.</text>
</comment>
<dbReference type="InterPro" id="IPR020097">
    <property type="entry name" value="PsdUridine_synth_TruA_a/b_dom"/>
</dbReference>
<dbReference type="RefSeq" id="WP_111061261.1">
    <property type="nucleotide sequence ID" value="NZ_JBHUCU010000007.1"/>
</dbReference>
<dbReference type="GO" id="GO:0160147">
    <property type="term" value="F:tRNA pseudouridine(38-40) synthase activity"/>
    <property type="evidence" value="ECO:0007669"/>
    <property type="project" value="UniProtKB-EC"/>
</dbReference>
<dbReference type="Proteomes" id="UP000249248">
    <property type="component" value="Unassembled WGS sequence"/>
</dbReference>
<reference evidence="9 10" key="1">
    <citation type="submission" date="2018-06" db="EMBL/GenBank/DDBJ databases">
        <title>The draft genome sequence of Crocinitomix sp. SM1701.</title>
        <authorList>
            <person name="Zhang X."/>
        </authorList>
    </citation>
    <scope>NUCLEOTIDE SEQUENCE [LARGE SCALE GENOMIC DNA]</scope>
    <source>
        <strain evidence="9 10">SM1701</strain>
    </source>
</reference>
<feature type="domain" description="Pseudouridine synthase I TruA alpha/beta" evidence="8">
    <location>
        <begin position="143"/>
        <end position="245"/>
    </location>
</feature>
<keyword evidence="3 4" id="KW-0413">Isomerase</keyword>
<evidence type="ECO:0000256" key="6">
    <source>
        <dbReference type="PIRSR" id="PIRSR001430-2"/>
    </source>
</evidence>
<dbReference type="InterPro" id="IPR020103">
    <property type="entry name" value="PsdUridine_synth_cat_dom_sf"/>
</dbReference>
<dbReference type="OrthoDB" id="9811823at2"/>
<dbReference type="NCBIfam" id="TIGR00071">
    <property type="entry name" value="hisT_truA"/>
    <property type="match status" value="1"/>
</dbReference>
<dbReference type="AlphaFoldDB" id="A0A2W1N440"/>
<keyword evidence="10" id="KW-1185">Reference proteome</keyword>
<comment type="function">
    <text evidence="4">Formation of pseudouridine at positions 38, 39 and 40 in the anticodon stem and loop of transfer RNAs.</text>
</comment>
<evidence type="ECO:0000313" key="9">
    <source>
        <dbReference type="EMBL" id="PZE18360.1"/>
    </source>
</evidence>
<dbReference type="Gene3D" id="3.30.70.660">
    <property type="entry name" value="Pseudouridine synthase I, catalytic domain, C-terminal subdomain"/>
    <property type="match status" value="1"/>
</dbReference>
<dbReference type="EC" id="5.4.99.12" evidence="4"/>
<name>A0A2W1N440_9FLAO</name>
<dbReference type="InterPro" id="IPR001406">
    <property type="entry name" value="PsdUridine_synth_TruA"/>
</dbReference>
<dbReference type="Gene3D" id="3.30.70.580">
    <property type="entry name" value="Pseudouridine synthase I, catalytic domain, N-terminal subdomain"/>
    <property type="match status" value="1"/>
</dbReference>
<sequence>MKKRYFVELSYLGKNYSGWQIQPNAHTIQQELQDNLTKLNRNNPIKIIGCGRTDAGVHAQHYYMHMDYPEILDIRHFIFKLNHMLPKAIVILDVFEVHEKAHTRYNATDRTYKYYLHHFKNPFIKDTSWYCYETLDIQLMNEAASTLLNHRDFEAFSKVSTNVNNFICTVRQAQWEQIGEQMVFTISANRFLRNMVRAIVGTLIEVGAKRMTLDEFEAVILSKDRDCAGKSAPANGLTLMEVKYPFFSTLLFEL</sequence>
<dbReference type="GO" id="GO:0003723">
    <property type="term" value="F:RNA binding"/>
    <property type="evidence" value="ECO:0007669"/>
    <property type="project" value="InterPro"/>
</dbReference>
<evidence type="ECO:0000259" key="8">
    <source>
        <dbReference type="Pfam" id="PF01416"/>
    </source>
</evidence>
<evidence type="ECO:0000256" key="4">
    <source>
        <dbReference type="HAMAP-Rule" id="MF_00171"/>
    </source>
</evidence>
<dbReference type="InterPro" id="IPR020094">
    <property type="entry name" value="TruA/RsuA/RluB/E/F_N"/>
</dbReference>
<proteinExistence type="inferred from homology"/>
<evidence type="ECO:0000256" key="7">
    <source>
        <dbReference type="RuleBase" id="RU003792"/>
    </source>
</evidence>
<comment type="subunit">
    <text evidence="4">Homodimer.</text>
</comment>
<dbReference type="EMBL" id="QKSB01000001">
    <property type="protein sequence ID" value="PZE18360.1"/>
    <property type="molecule type" value="Genomic_DNA"/>
</dbReference>
<evidence type="ECO:0000313" key="10">
    <source>
        <dbReference type="Proteomes" id="UP000249248"/>
    </source>
</evidence>
<feature type="active site" description="Nucleophile" evidence="4 5">
    <location>
        <position position="54"/>
    </location>
</feature>
<evidence type="ECO:0000256" key="5">
    <source>
        <dbReference type="PIRSR" id="PIRSR001430-1"/>
    </source>
</evidence>
<gene>
    <name evidence="4" type="primary">truA</name>
    <name evidence="9" type="ORF">DNU06_00560</name>
</gene>
<dbReference type="PANTHER" id="PTHR11142:SF0">
    <property type="entry name" value="TRNA PSEUDOURIDINE SYNTHASE-LIKE 1"/>
    <property type="match status" value="1"/>
</dbReference>
<dbReference type="InterPro" id="IPR020095">
    <property type="entry name" value="PsdUridine_synth_TruA_C"/>
</dbReference>
<feature type="binding site" evidence="4 6">
    <location>
        <position position="112"/>
    </location>
    <ligand>
        <name>substrate</name>
    </ligand>
</feature>
<comment type="catalytic activity">
    <reaction evidence="4 7">
        <text>uridine(38/39/40) in tRNA = pseudouridine(38/39/40) in tRNA</text>
        <dbReference type="Rhea" id="RHEA:22376"/>
        <dbReference type="Rhea" id="RHEA-COMP:10085"/>
        <dbReference type="Rhea" id="RHEA-COMP:10087"/>
        <dbReference type="ChEBI" id="CHEBI:65314"/>
        <dbReference type="ChEBI" id="CHEBI:65315"/>
        <dbReference type="EC" id="5.4.99.12"/>
    </reaction>
</comment>
<accession>A0A2W1N440</accession>
<organism evidence="9 10">
    <name type="scientific">Putridiphycobacter roseus</name>
    <dbReference type="NCBI Taxonomy" id="2219161"/>
    <lineage>
        <taxon>Bacteria</taxon>
        <taxon>Pseudomonadati</taxon>
        <taxon>Bacteroidota</taxon>
        <taxon>Flavobacteriia</taxon>
        <taxon>Flavobacteriales</taxon>
        <taxon>Crocinitomicaceae</taxon>
        <taxon>Putridiphycobacter</taxon>
    </lineage>
</organism>
<dbReference type="PIRSF" id="PIRSF001430">
    <property type="entry name" value="tRNA_psdUrid_synth"/>
    <property type="match status" value="1"/>
</dbReference>
<evidence type="ECO:0000256" key="1">
    <source>
        <dbReference type="ARBA" id="ARBA00009375"/>
    </source>
</evidence>
<protein>
    <recommendedName>
        <fullName evidence="4">tRNA pseudouridine synthase A</fullName>
        <ecNumber evidence="4">5.4.99.12</ecNumber>
    </recommendedName>
    <alternativeName>
        <fullName evidence="4">tRNA pseudouridine(38-40) synthase</fullName>
    </alternativeName>
    <alternativeName>
        <fullName evidence="4">tRNA pseudouridylate synthase I</fullName>
    </alternativeName>
    <alternativeName>
        <fullName evidence="4">tRNA-uridine isomerase I</fullName>
    </alternativeName>
</protein>
<dbReference type="GO" id="GO:0031119">
    <property type="term" value="P:tRNA pseudouridine synthesis"/>
    <property type="evidence" value="ECO:0007669"/>
    <property type="project" value="UniProtKB-UniRule"/>
</dbReference>
<dbReference type="SUPFAM" id="SSF55120">
    <property type="entry name" value="Pseudouridine synthase"/>
    <property type="match status" value="1"/>
</dbReference>
<dbReference type="CDD" id="cd02570">
    <property type="entry name" value="PseudoU_synth_EcTruA"/>
    <property type="match status" value="1"/>
</dbReference>
<evidence type="ECO:0000256" key="3">
    <source>
        <dbReference type="ARBA" id="ARBA00023235"/>
    </source>
</evidence>
<feature type="domain" description="Pseudouridine synthase I TruA alpha/beta" evidence="8">
    <location>
        <begin position="10"/>
        <end position="105"/>
    </location>
</feature>